<evidence type="ECO:0000256" key="5">
    <source>
        <dbReference type="SAM" id="MobiDB-lite"/>
    </source>
</evidence>
<feature type="compositionally biased region" description="Basic and acidic residues" evidence="5">
    <location>
        <begin position="50"/>
        <end position="69"/>
    </location>
</feature>
<dbReference type="OrthoDB" id="3680115at2"/>
<comment type="similarity">
    <text evidence="2">Belongs to the EspG family.</text>
</comment>
<comment type="subcellular location">
    <subcellularLocation>
        <location evidence="1">Cytoplasm</location>
    </subcellularLocation>
</comment>
<organism evidence="6 7">
    <name type="scientific">Kibdelosporangium aridum</name>
    <dbReference type="NCBI Taxonomy" id="2030"/>
    <lineage>
        <taxon>Bacteria</taxon>
        <taxon>Bacillati</taxon>
        <taxon>Actinomycetota</taxon>
        <taxon>Actinomycetes</taxon>
        <taxon>Pseudonocardiales</taxon>
        <taxon>Pseudonocardiaceae</taxon>
        <taxon>Kibdelosporangium</taxon>
    </lineage>
</organism>
<dbReference type="InterPro" id="IPR025734">
    <property type="entry name" value="EspG"/>
</dbReference>
<proteinExistence type="inferred from homology"/>
<dbReference type="Proteomes" id="UP000287547">
    <property type="component" value="Unassembled WGS sequence"/>
</dbReference>
<evidence type="ECO:0000256" key="2">
    <source>
        <dbReference type="ARBA" id="ARBA00006411"/>
    </source>
</evidence>
<name>A0A428ZG33_KIBAR</name>
<feature type="compositionally biased region" description="Basic and acidic residues" evidence="5">
    <location>
        <begin position="31"/>
        <end position="42"/>
    </location>
</feature>
<comment type="caution">
    <text evidence="6">The sequence shown here is derived from an EMBL/GenBank/DDBJ whole genome shotgun (WGS) entry which is preliminary data.</text>
</comment>
<evidence type="ECO:0000313" key="6">
    <source>
        <dbReference type="EMBL" id="RSM86918.1"/>
    </source>
</evidence>
<dbReference type="AlphaFoldDB" id="A0A428ZG33"/>
<evidence type="ECO:0000256" key="3">
    <source>
        <dbReference type="ARBA" id="ARBA00022490"/>
    </source>
</evidence>
<keyword evidence="3" id="KW-0963">Cytoplasm</keyword>
<keyword evidence="4" id="KW-0143">Chaperone</keyword>
<dbReference type="Pfam" id="PF14011">
    <property type="entry name" value="ESX-1_EspG"/>
    <property type="match status" value="1"/>
</dbReference>
<evidence type="ECO:0000256" key="4">
    <source>
        <dbReference type="ARBA" id="ARBA00023186"/>
    </source>
</evidence>
<gene>
    <name evidence="6" type="ORF">DMH04_11730</name>
</gene>
<protein>
    <recommendedName>
        <fullName evidence="8">ESX secretion-associated protein EspG</fullName>
    </recommendedName>
</protein>
<evidence type="ECO:0000313" key="7">
    <source>
        <dbReference type="Proteomes" id="UP000287547"/>
    </source>
</evidence>
<reference evidence="6 7" key="1">
    <citation type="submission" date="2018-05" db="EMBL/GenBank/DDBJ databases">
        <title>Evolution of GPA BGCs.</title>
        <authorList>
            <person name="Waglechner N."/>
            <person name="Wright G.D."/>
        </authorList>
    </citation>
    <scope>NUCLEOTIDE SEQUENCE [LARGE SCALE GENOMIC DNA]</scope>
    <source>
        <strain evidence="6 7">A82846</strain>
    </source>
</reference>
<evidence type="ECO:0000256" key="1">
    <source>
        <dbReference type="ARBA" id="ARBA00004496"/>
    </source>
</evidence>
<dbReference type="EMBL" id="QHKI01000007">
    <property type="protein sequence ID" value="RSM86918.1"/>
    <property type="molecule type" value="Genomic_DNA"/>
</dbReference>
<sequence length="307" mass="34740">MVRSRDRWWRRGRRVCHRRAVRCRGWRGHRRPGERVRVRQQQEEAQAQGRADHDPVRDGHSGHRPRDTTVRPAVGRHHRPDLEPAGRTRRCGHNADEQGPLGLADEFVHLLRFGSGVLDLVVAEEKTTVGAVVLAYRGDALIVVQRAADPFGTVVLRRVTLDQAVDELYEIILRLDAAPTTPFTLPRKALQSAFDALISDLPSEDDVRPRKLPPRVVEEILGQHGVDDRVSRRMVQYLQPVLGNGQAGVARRSGPDDDWHRAGDEIRWLDTENGRYQLDGDGDWMSVNPFAPEEIRAALRKLASALR</sequence>
<evidence type="ECO:0008006" key="8">
    <source>
        <dbReference type="Google" id="ProtNLM"/>
    </source>
</evidence>
<accession>A0A428ZG33</accession>
<feature type="region of interest" description="Disordered" evidence="5">
    <location>
        <begin position="31"/>
        <end position="92"/>
    </location>
</feature>